<feature type="transmembrane region" description="Helical" evidence="1">
    <location>
        <begin position="102"/>
        <end position="122"/>
    </location>
</feature>
<keyword evidence="1" id="KW-0812">Transmembrane</keyword>
<dbReference type="OrthoDB" id="594989at2"/>
<keyword evidence="3" id="KW-1185">Reference proteome</keyword>
<feature type="transmembrane region" description="Helical" evidence="1">
    <location>
        <begin position="41"/>
        <end position="61"/>
    </location>
</feature>
<name>A0A401XJL2_9FLAO</name>
<dbReference type="Proteomes" id="UP000286715">
    <property type="component" value="Unassembled WGS sequence"/>
</dbReference>
<gene>
    <name evidence="2" type="ORF">JCM31826_06460</name>
</gene>
<evidence type="ECO:0000256" key="1">
    <source>
        <dbReference type="SAM" id="Phobius"/>
    </source>
</evidence>
<dbReference type="AlphaFoldDB" id="A0A401XJL2"/>
<organism evidence="2 3">
    <name type="scientific">Thermaurantimonas aggregans</name>
    <dbReference type="NCBI Taxonomy" id="2173829"/>
    <lineage>
        <taxon>Bacteria</taxon>
        <taxon>Pseudomonadati</taxon>
        <taxon>Bacteroidota</taxon>
        <taxon>Flavobacteriia</taxon>
        <taxon>Flavobacteriales</taxon>
        <taxon>Schleiferiaceae</taxon>
        <taxon>Thermaurantimonas</taxon>
    </lineage>
</organism>
<dbReference type="EMBL" id="BHZE01000004">
    <property type="protein sequence ID" value="GCD77164.1"/>
    <property type="molecule type" value="Genomic_DNA"/>
</dbReference>
<accession>A0A401XJL2</accession>
<protein>
    <submittedName>
        <fullName evidence="2">Membrane protein</fullName>
    </submittedName>
</protein>
<dbReference type="Pfam" id="PF14126">
    <property type="entry name" value="DUF4293"/>
    <property type="match status" value="1"/>
</dbReference>
<comment type="caution">
    <text evidence="2">The sequence shown here is derived from an EMBL/GenBank/DDBJ whole genome shotgun (WGS) entry which is preliminary data.</text>
</comment>
<evidence type="ECO:0000313" key="2">
    <source>
        <dbReference type="EMBL" id="GCD77164.1"/>
    </source>
</evidence>
<keyword evidence="1" id="KW-1133">Transmembrane helix</keyword>
<keyword evidence="1" id="KW-0472">Membrane</keyword>
<sequence>MWQRIQTVYLSLAVLANILLMSGLPIMTATDSKVVYAKDDMLFFILILISTIDAFLSIFLFKKRKLQVFIGRIAILTAMIAVVKMLYTFLTVQKTLAHVSNIGMWMPLVFIVLVALANKAILRDEEKVRSADRIR</sequence>
<dbReference type="RefSeq" id="WP_124397222.1">
    <property type="nucleotide sequence ID" value="NZ_BHZE01000004.1"/>
</dbReference>
<proteinExistence type="predicted"/>
<feature type="transmembrane region" description="Helical" evidence="1">
    <location>
        <begin position="7"/>
        <end position="29"/>
    </location>
</feature>
<feature type="transmembrane region" description="Helical" evidence="1">
    <location>
        <begin position="73"/>
        <end position="90"/>
    </location>
</feature>
<reference evidence="2 3" key="1">
    <citation type="submission" date="2018-11" db="EMBL/GenBank/DDBJ databases">
        <title>Schleiferia aggregans sp. nov., a moderately thermophilic heterotrophic bacterium isolated from microbial mats at a terrestrial hot spring.</title>
        <authorList>
            <person name="Iino T."/>
            <person name="Ohkuma M."/>
            <person name="Haruta S."/>
        </authorList>
    </citation>
    <scope>NUCLEOTIDE SEQUENCE [LARGE SCALE GENOMIC DNA]</scope>
    <source>
        <strain evidence="2 3">LA</strain>
    </source>
</reference>
<evidence type="ECO:0000313" key="3">
    <source>
        <dbReference type="Proteomes" id="UP000286715"/>
    </source>
</evidence>
<dbReference type="InterPro" id="IPR025635">
    <property type="entry name" value="DUF4293"/>
</dbReference>